<reference evidence="1 2" key="1">
    <citation type="journal article" date="2023" name="Sci. Data">
        <title>Genome assembly of the Korean intertidal mud-creeper Batillaria attramentaria.</title>
        <authorList>
            <person name="Patra A.K."/>
            <person name="Ho P.T."/>
            <person name="Jun S."/>
            <person name="Lee S.J."/>
            <person name="Kim Y."/>
            <person name="Won Y.J."/>
        </authorList>
    </citation>
    <scope>NUCLEOTIDE SEQUENCE [LARGE SCALE GENOMIC DNA]</scope>
    <source>
        <strain evidence="1">Wonlab-2016</strain>
    </source>
</reference>
<name>A0ABD0KXC9_9CAEN</name>
<sequence>MAVKPPEVVQKNAKVSKRTPHIPTESAYTQFYCNILPLATTERRWWKLRHLIQICFRPSHLSTGARLITARCPQTSAGCKLNLVGRAKVDVFTGVHPPDTPGEMLNR</sequence>
<comment type="caution">
    <text evidence="1">The sequence shown here is derived from an EMBL/GenBank/DDBJ whole genome shotgun (WGS) entry which is preliminary data.</text>
</comment>
<accession>A0ABD0KXC9</accession>
<dbReference type="EMBL" id="JACVVK020000114">
    <property type="protein sequence ID" value="KAK7491455.1"/>
    <property type="molecule type" value="Genomic_DNA"/>
</dbReference>
<keyword evidence="2" id="KW-1185">Reference proteome</keyword>
<evidence type="ECO:0000313" key="2">
    <source>
        <dbReference type="Proteomes" id="UP001519460"/>
    </source>
</evidence>
<evidence type="ECO:0000313" key="1">
    <source>
        <dbReference type="EMBL" id="KAK7491455.1"/>
    </source>
</evidence>
<gene>
    <name evidence="1" type="ORF">BaRGS_00017284</name>
</gene>
<organism evidence="1 2">
    <name type="scientific">Batillaria attramentaria</name>
    <dbReference type="NCBI Taxonomy" id="370345"/>
    <lineage>
        <taxon>Eukaryota</taxon>
        <taxon>Metazoa</taxon>
        <taxon>Spiralia</taxon>
        <taxon>Lophotrochozoa</taxon>
        <taxon>Mollusca</taxon>
        <taxon>Gastropoda</taxon>
        <taxon>Caenogastropoda</taxon>
        <taxon>Sorbeoconcha</taxon>
        <taxon>Cerithioidea</taxon>
        <taxon>Batillariidae</taxon>
        <taxon>Batillaria</taxon>
    </lineage>
</organism>
<proteinExistence type="predicted"/>
<dbReference type="Proteomes" id="UP001519460">
    <property type="component" value="Unassembled WGS sequence"/>
</dbReference>
<dbReference type="AlphaFoldDB" id="A0ABD0KXC9"/>
<protein>
    <submittedName>
        <fullName evidence="1">Uncharacterized protein</fullName>
    </submittedName>
</protein>